<protein>
    <recommendedName>
        <fullName evidence="6">Integrase catalytic domain-containing protein</fullName>
    </recommendedName>
</protein>
<feature type="domain" description="Integrase catalytic" evidence="6">
    <location>
        <begin position="573"/>
        <end position="733"/>
    </location>
</feature>
<dbReference type="GO" id="GO:0006508">
    <property type="term" value="P:proteolysis"/>
    <property type="evidence" value="ECO:0007669"/>
    <property type="project" value="UniProtKB-KW"/>
</dbReference>
<evidence type="ECO:0000256" key="5">
    <source>
        <dbReference type="SAM" id="MobiDB-lite"/>
    </source>
</evidence>
<dbReference type="PROSITE" id="PS50994">
    <property type="entry name" value="INTEGRASE"/>
    <property type="match status" value="2"/>
</dbReference>
<reference evidence="7" key="1">
    <citation type="submission" date="2023-03" db="EMBL/GenBank/DDBJ databases">
        <title>Chromosome-scale reference genome and RAD-based genetic map of yellow starthistle (Centaurea solstitialis) reveal putative structural variation and QTLs associated with invader traits.</title>
        <authorList>
            <person name="Reatini B."/>
            <person name="Cang F.A."/>
            <person name="Jiang Q."/>
            <person name="Mckibben M.T.W."/>
            <person name="Barker M.S."/>
            <person name="Rieseberg L.H."/>
            <person name="Dlugosch K.M."/>
        </authorList>
    </citation>
    <scope>NUCLEOTIDE SEQUENCE</scope>
    <source>
        <strain evidence="7">CAN-66</strain>
        <tissue evidence="7">Leaf</tissue>
    </source>
</reference>
<dbReference type="PANTHER" id="PTHR42648:SF26">
    <property type="entry name" value="INTEGRASE CATALYTIC DOMAIN-CONTAINING PROTEIN"/>
    <property type="match status" value="1"/>
</dbReference>
<dbReference type="InterPro" id="IPR039537">
    <property type="entry name" value="Retrotran_Ty1/copia-like"/>
</dbReference>
<feature type="compositionally biased region" description="Polar residues" evidence="5">
    <location>
        <begin position="305"/>
        <end position="317"/>
    </location>
</feature>
<evidence type="ECO:0000256" key="1">
    <source>
        <dbReference type="ARBA" id="ARBA00022670"/>
    </source>
</evidence>
<dbReference type="InterPro" id="IPR054722">
    <property type="entry name" value="PolX-like_BBD"/>
</dbReference>
<evidence type="ECO:0000256" key="2">
    <source>
        <dbReference type="ARBA" id="ARBA00022723"/>
    </source>
</evidence>
<feature type="compositionally biased region" description="Acidic residues" evidence="5">
    <location>
        <begin position="1836"/>
        <end position="1845"/>
    </location>
</feature>
<evidence type="ECO:0000313" key="7">
    <source>
        <dbReference type="EMBL" id="KAJ9565029.1"/>
    </source>
</evidence>
<dbReference type="Pfam" id="PF25597">
    <property type="entry name" value="SH3_retrovirus"/>
    <property type="match status" value="2"/>
</dbReference>
<feature type="compositionally biased region" description="Polar residues" evidence="5">
    <location>
        <begin position="1903"/>
        <end position="1912"/>
    </location>
</feature>
<keyword evidence="4" id="KW-0378">Hydrolase</keyword>
<dbReference type="CDD" id="cd09272">
    <property type="entry name" value="RNase_HI_RT_Ty1"/>
    <property type="match status" value="2"/>
</dbReference>
<feature type="compositionally biased region" description="Acidic residues" evidence="5">
    <location>
        <begin position="812"/>
        <end position="821"/>
    </location>
</feature>
<feature type="compositionally biased region" description="Polar residues" evidence="5">
    <location>
        <begin position="879"/>
        <end position="888"/>
    </location>
</feature>
<feature type="compositionally biased region" description="Low complexity" evidence="5">
    <location>
        <begin position="832"/>
        <end position="867"/>
    </location>
</feature>
<dbReference type="GO" id="GO:0003676">
    <property type="term" value="F:nucleic acid binding"/>
    <property type="evidence" value="ECO:0007669"/>
    <property type="project" value="InterPro"/>
</dbReference>
<feature type="compositionally biased region" description="Polar residues" evidence="5">
    <location>
        <begin position="259"/>
        <end position="284"/>
    </location>
</feature>
<dbReference type="Pfam" id="PF22936">
    <property type="entry name" value="Pol_BBD"/>
    <property type="match status" value="1"/>
</dbReference>
<keyword evidence="2" id="KW-0479">Metal-binding</keyword>
<dbReference type="InterPro" id="IPR057670">
    <property type="entry name" value="SH3_retrovirus"/>
</dbReference>
<comment type="caution">
    <text evidence="7">The sequence shown here is derived from an EMBL/GenBank/DDBJ whole genome shotgun (WGS) entry which is preliminary data.</text>
</comment>
<dbReference type="Gene3D" id="3.30.420.10">
    <property type="entry name" value="Ribonuclease H-like superfamily/Ribonuclease H"/>
    <property type="match status" value="2"/>
</dbReference>
<feature type="region of interest" description="Disordered" evidence="5">
    <location>
        <begin position="804"/>
        <end position="894"/>
    </location>
</feature>
<dbReference type="EMBL" id="JARYMX010000001">
    <property type="protein sequence ID" value="KAJ9565029.1"/>
    <property type="molecule type" value="Genomic_DNA"/>
</dbReference>
<keyword evidence="3" id="KW-0064">Aspartyl protease</keyword>
<feature type="region of interest" description="Disordered" evidence="5">
    <location>
        <begin position="1828"/>
        <end position="1918"/>
    </location>
</feature>
<dbReference type="Pfam" id="PF14223">
    <property type="entry name" value="Retrotran_gag_2"/>
    <property type="match status" value="1"/>
</dbReference>
<dbReference type="Pfam" id="PF07727">
    <property type="entry name" value="RVT_2"/>
    <property type="match status" value="2"/>
</dbReference>
<feature type="region of interest" description="Disordered" evidence="5">
    <location>
        <begin position="207"/>
        <end position="317"/>
    </location>
</feature>
<keyword evidence="8" id="KW-1185">Reference proteome</keyword>
<evidence type="ECO:0000313" key="8">
    <source>
        <dbReference type="Proteomes" id="UP001172457"/>
    </source>
</evidence>
<keyword evidence="1" id="KW-0645">Protease</keyword>
<dbReference type="InterPro" id="IPR012337">
    <property type="entry name" value="RNaseH-like_sf"/>
</dbReference>
<dbReference type="GO" id="GO:0046872">
    <property type="term" value="F:metal ion binding"/>
    <property type="evidence" value="ECO:0007669"/>
    <property type="project" value="UniProtKB-KW"/>
</dbReference>
<feature type="compositionally biased region" description="Low complexity" evidence="5">
    <location>
        <begin position="1856"/>
        <end position="1891"/>
    </location>
</feature>
<evidence type="ECO:0000256" key="4">
    <source>
        <dbReference type="ARBA" id="ARBA00022801"/>
    </source>
</evidence>
<sequence>MTSSPASSTLSSPTASQLVFALTNVYSQFSFKLSSDGSKYKLWRRIFLDMCKGAKVYGHITGKSKPASDNDEDWEAIDSRIKSWFYSTCDANLLQIISSDDCTAKDLWDKLDEFFLNNKMSRMLQLQEQFRNTKKGTSSITDFCHNLKNLADALADCDSKIDEIELVMQILRQLPPSYHSIVDVITNTKPFPSFLEAKNMLLLHESREESVEPHTDTPLTSSAALYSSTPSAPNGKPKNKSNKGRNFGRVASKGGGGNTNVSASSHSFAGTQGHSQAYFRNSPTPGHAPSVHPGLLGAPPVPSFGTGSPQPSPTMLSAPQQLLAHPFHQPSANSHQHYYGLPQSPTPMPVSPQFMQHAQPSTLVPPPAQPPFGGPPPHQPSFGGHASQYTDLSSVFQAMSVQPPQDNNFYMDTVGNGAVVPARYIGQCKLPFSPWPLMLKNVLVSDKLIKNLISVRRFTIDNSVSVEFDPFGFTVKDLKTGSFLQRCDSDHHDLYPVLPPSPQSAVASANVAVSFDVWHRRLGHPGAAVFQFLLSRKFITCSSQNSSLCHACQLGKHCRLPFSLSATKTSRVFELIHSDLWTSPVTSLSGFKYYVLFLDDYSHFLWVFPLRAKSEVFYVFKTFRAYVLNQFKTDIQLFQCDNGREFNNQPFLDFFKTHGIKIRFSCPYTSQQNGKAERTIRTINNTLRTSFIQASLPPKFWVEALLSAVHTFNLLPPTTIQYKTPFEVLFGFFPTYSHLRVFGCLCYPNTSPTSAHKLAPRSSACVYLGPSTDHRGYRCLDLITQKVIISRHVNFDETHFPFPDFQPHPSSEDYDAFDVDDSLPSLSPMVDSSSPPSAAGPSASSPQPSPAESSGTTSSPSASSAEPSQPPAPAATSGHPMTTRSRTGSLKPKQIFNLSVTSDISPIPRSTAQAMCDPHWRAAMDAEMAAILSNYTWDLVPKPSDANIVGNRWLFRHKFDSNGRLERYKARLVAQGFSQQPGLDFDDTFSPVVKPATIRTVLSISISRNWPIHQLDVKNAFLHGDLTETVYMRQPPGYVNNSFPDHVCRLCKALYGLKQAPRAWYHRFAVYLSSLGFLSSKTDTSLFTYHRGSDTIYLLLYVDDIILTASSPTLISMVISKLSSEFPMSDLGPLSFFLGIAASRSNTPADTKTKLAVDGEPVSDPTLYRSLAGALQYLTFTRPDIAYAVQQVCLFMHDPRLPHFNALKRILRYLKGTLSHGLHIKASAVDRLVAYSDADWAGCPTTRRSTSGFCVYLGDNLVSWSSKRQHVVSRSSAEAEYRGIANVVAETAWLRNLLLELYCPLSRATVVFCDNVSAMYLASNPVQHQRTKHVEIDLHFVRERVAIGHVRVLHVPSAYQYADIFTKGLPTTTSNPIQSHHNSEKVEITDLSSVFQAMSVQPPQDNNFYMDTGASRHMTFNQGTMHSLTPCNSSFIQVGNGAVVPARYIGQCKLPFSPWPLMLKNVLVSDKLIKNLISVRRFTIDNSVSVEFDPFGFTVKDLKTGSFLQRCDSDHHDLYPVLPPSPQSAVASANVAVSFDVWHRRLGHPGAAVFQFLLSRKFITCSSQNSSLCHACQLGKHCRLPFSLSATKTSRVFELIHSDLWTSPVTSLSGFKYYVLFLDDYSHFLWVFPLRAKSEVFYVFKTFRAYVLNQFKTDIQLFQCDNGREFNNQPFLDFFKTHGIKIRFSCPYTSQQNGKAERTIRTINNTLRTSFIQASLPPKFWVEALLSAVHTFNLLPPTTIQYKTPFEVLFGFFPTYSHLRVFGCLCYPNTSPTSAHKLAPRSSACVYLGPSTDHRGYRCLDLITQKVIISRHVNFDETHFPFPDFQPHPSSEDYDAFDVDDSLPSLSPMVDSSSPPSAAGPSASSPQPSPAESSGTTSSPSASSAEPSQPPAPAATSGHPMTTRSRTGSLKPKQIFNLSVTSDISPIPRSTAQAMCDPHWRAAMDAEMAAILSNYTWDLVPKPSDANIVGNRWLFRHKFDSNGRLERYKARLVAQGFSQQPGLDFDDTFSPVVKPATIRTVLSISISRNWPIHQLDVKNAFLHGDLTETVYMRQPPGYVNNSFPDHVCRLCKALYGLKQAPRAWYHRFAVYLSSLGFLSSKTDTSLFTYHRGSDTIYLLLYVDDIILTASSPTLISMVISKLSSEFPMSDLGPLSFFLGIAASRSKSGLFLSQSAFAQEILARADMVLCNPCSTPADTKTKLAVDGEPVSDPTLYRSLAGALQYLTFTRPDIAYAVQQVCLFMHDPRLPHFNALKRILRYLKGTLSHGLHIKASAVDRLVAYSDADWAGCPTTRRSTSGFCVYLGDNLVSWSSKRQHVVSRSSAEAEYRGIANVVLKLLGYETSYSSCIVPFLVPPLFSVTTSVPCI</sequence>
<dbReference type="SUPFAM" id="SSF53098">
    <property type="entry name" value="Ribonuclease H-like"/>
    <property type="match status" value="2"/>
</dbReference>
<name>A0AA38TRZ7_9ASTR</name>
<accession>A0AA38TRZ7</accession>
<gene>
    <name evidence="7" type="ORF">OSB04_000995</name>
</gene>
<evidence type="ECO:0000259" key="6">
    <source>
        <dbReference type="PROSITE" id="PS50994"/>
    </source>
</evidence>
<dbReference type="Proteomes" id="UP001172457">
    <property type="component" value="Chromosome 1"/>
</dbReference>
<feature type="domain" description="Integrase catalytic" evidence="6">
    <location>
        <begin position="1597"/>
        <end position="1757"/>
    </location>
</feature>
<dbReference type="InterPro" id="IPR025724">
    <property type="entry name" value="GAG-pre-integrase_dom"/>
</dbReference>
<proteinExistence type="predicted"/>
<feature type="compositionally biased region" description="Polar residues" evidence="5">
    <location>
        <begin position="217"/>
        <end position="232"/>
    </location>
</feature>
<dbReference type="PANTHER" id="PTHR42648">
    <property type="entry name" value="TRANSPOSASE, PUTATIVE-RELATED"/>
    <property type="match status" value="1"/>
</dbReference>
<dbReference type="GO" id="GO:0015074">
    <property type="term" value="P:DNA integration"/>
    <property type="evidence" value="ECO:0007669"/>
    <property type="project" value="InterPro"/>
</dbReference>
<dbReference type="InterPro" id="IPR001584">
    <property type="entry name" value="Integrase_cat-core"/>
</dbReference>
<dbReference type="InterPro" id="IPR043502">
    <property type="entry name" value="DNA/RNA_pol_sf"/>
</dbReference>
<evidence type="ECO:0000256" key="3">
    <source>
        <dbReference type="ARBA" id="ARBA00022750"/>
    </source>
</evidence>
<dbReference type="Pfam" id="PF00665">
    <property type="entry name" value="rve"/>
    <property type="match status" value="2"/>
</dbReference>
<dbReference type="InterPro" id="IPR013103">
    <property type="entry name" value="RVT_2"/>
</dbReference>
<dbReference type="Pfam" id="PF13976">
    <property type="entry name" value="gag_pre-integrs"/>
    <property type="match status" value="2"/>
</dbReference>
<dbReference type="SUPFAM" id="SSF56672">
    <property type="entry name" value="DNA/RNA polymerases"/>
    <property type="match status" value="2"/>
</dbReference>
<dbReference type="InterPro" id="IPR036397">
    <property type="entry name" value="RNaseH_sf"/>
</dbReference>
<organism evidence="7 8">
    <name type="scientific">Centaurea solstitialis</name>
    <name type="common">yellow star-thistle</name>
    <dbReference type="NCBI Taxonomy" id="347529"/>
    <lineage>
        <taxon>Eukaryota</taxon>
        <taxon>Viridiplantae</taxon>
        <taxon>Streptophyta</taxon>
        <taxon>Embryophyta</taxon>
        <taxon>Tracheophyta</taxon>
        <taxon>Spermatophyta</taxon>
        <taxon>Magnoliopsida</taxon>
        <taxon>eudicotyledons</taxon>
        <taxon>Gunneridae</taxon>
        <taxon>Pentapetalae</taxon>
        <taxon>asterids</taxon>
        <taxon>campanulids</taxon>
        <taxon>Asterales</taxon>
        <taxon>Asteraceae</taxon>
        <taxon>Carduoideae</taxon>
        <taxon>Cardueae</taxon>
        <taxon>Centaureinae</taxon>
        <taxon>Centaurea</taxon>
    </lineage>
</organism>
<dbReference type="GO" id="GO:0004190">
    <property type="term" value="F:aspartic-type endopeptidase activity"/>
    <property type="evidence" value="ECO:0007669"/>
    <property type="project" value="UniProtKB-KW"/>
</dbReference>